<proteinExistence type="predicted"/>
<feature type="region of interest" description="Disordered" evidence="1">
    <location>
        <begin position="49"/>
        <end position="69"/>
    </location>
</feature>
<comment type="caution">
    <text evidence="2">The sequence shown here is derived from an EMBL/GenBank/DDBJ whole genome shotgun (WGS) entry which is preliminary data.</text>
</comment>
<sequence>MSDVNAFWWERGALEPHLREEGADSGEDEGKRGMGIFSLLSVWPWEETRGAERAGNGRWIEEEEEPRKK</sequence>
<reference evidence="2" key="2">
    <citation type="journal article" date="2023" name="Int. J. Mol. Sci.">
        <title>De Novo Assembly and Annotation of 11 Diverse Shrub Willow (Salix) Genomes Reveals Novel Gene Organization in Sex-Linked Regions.</title>
        <authorList>
            <person name="Hyden B."/>
            <person name="Feng K."/>
            <person name="Yates T.B."/>
            <person name="Jawdy S."/>
            <person name="Cereghino C."/>
            <person name="Smart L.B."/>
            <person name="Muchero W."/>
        </authorList>
    </citation>
    <scope>NUCLEOTIDE SEQUENCE</scope>
    <source>
        <tissue evidence="2">Shoot tip</tissue>
    </source>
</reference>
<evidence type="ECO:0000256" key="1">
    <source>
        <dbReference type="SAM" id="MobiDB-lite"/>
    </source>
</evidence>
<organism evidence="2 3">
    <name type="scientific">Salix koriyanagi</name>
    <dbReference type="NCBI Taxonomy" id="2511006"/>
    <lineage>
        <taxon>Eukaryota</taxon>
        <taxon>Viridiplantae</taxon>
        <taxon>Streptophyta</taxon>
        <taxon>Embryophyta</taxon>
        <taxon>Tracheophyta</taxon>
        <taxon>Spermatophyta</taxon>
        <taxon>Magnoliopsida</taxon>
        <taxon>eudicotyledons</taxon>
        <taxon>Gunneridae</taxon>
        <taxon>Pentapetalae</taxon>
        <taxon>rosids</taxon>
        <taxon>fabids</taxon>
        <taxon>Malpighiales</taxon>
        <taxon>Salicaceae</taxon>
        <taxon>Saliceae</taxon>
        <taxon>Salix</taxon>
    </lineage>
</organism>
<dbReference type="EMBL" id="JAPFFM010001197">
    <property type="protein sequence ID" value="KAJ6670086.1"/>
    <property type="molecule type" value="Genomic_DNA"/>
</dbReference>
<dbReference type="Proteomes" id="UP001151752">
    <property type="component" value="Unassembled WGS sequence"/>
</dbReference>
<name>A0A9Q0NHN4_9ROSI</name>
<keyword evidence="3" id="KW-1185">Reference proteome</keyword>
<accession>A0A9Q0NHN4</accession>
<evidence type="ECO:0000313" key="2">
    <source>
        <dbReference type="EMBL" id="KAJ6670086.1"/>
    </source>
</evidence>
<reference evidence="2" key="1">
    <citation type="submission" date="2022-11" db="EMBL/GenBank/DDBJ databases">
        <authorList>
            <person name="Hyden B.L."/>
            <person name="Feng K."/>
            <person name="Yates T."/>
            <person name="Jawdy S."/>
            <person name="Smart L.B."/>
            <person name="Muchero W."/>
        </authorList>
    </citation>
    <scope>NUCLEOTIDE SEQUENCE</scope>
    <source>
        <tissue evidence="2">Shoot tip</tissue>
    </source>
</reference>
<gene>
    <name evidence="2" type="ORF">OIU74_005801</name>
</gene>
<feature type="non-terminal residue" evidence="2">
    <location>
        <position position="69"/>
    </location>
</feature>
<evidence type="ECO:0000313" key="3">
    <source>
        <dbReference type="Proteomes" id="UP001151752"/>
    </source>
</evidence>
<dbReference type="AlphaFoldDB" id="A0A9Q0NHN4"/>
<protein>
    <submittedName>
        <fullName evidence="2">Uncharacterized protein</fullName>
    </submittedName>
</protein>